<dbReference type="EMBL" id="BTGB01000002">
    <property type="protein sequence ID" value="GMM45185.1"/>
    <property type="molecule type" value="Genomic_DNA"/>
</dbReference>
<keyword evidence="3" id="KW-1185">Reference proteome</keyword>
<comment type="caution">
    <text evidence="1">The sequence shown here is derived from an EMBL/GenBank/DDBJ whole genome shotgun (WGS) entry which is preliminary data.</text>
</comment>
<dbReference type="EMBL" id="BTGB01000004">
    <property type="protein sequence ID" value="GMM46563.1"/>
    <property type="molecule type" value="Genomic_DNA"/>
</dbReference>
<reference evidence="1 3" key="1">
    <citation type="journal article" date="2023" name="Elife">
        <title>Identification of key yeast species and microbe-microbe interactions impacting larval growth of Drosophila in the wild.</title>
        <authorList>
            <person name="Mure A."/>
            <person name="Sugiura Y."/>
            <person name="Maeda R."/>
            <person name="Honda K."/>
            <person name="Sakurai N."/>
            <person name="Takahashi Y."/>
            <person name="Watada M."/>
            <person name="Katoh T."/>
            <person name="Gotoh A."/>
            <person name="Gotoh Y."/>
            <person name="Taniguchi I."/>
            <person name="Nakamura K."/>
            <person name="Hayashi T."/>
            <person name="Katayama T."/>
            <person name="Uemura T."/>
            <person name="Hattori Y."/>
        </authorList>
    </citation>
    <scope>NUCLEOTIDE SEQUENCE [LARGE SCALE GENOMIC DNA]</scope>
    <source>
        <strain evidence="1 3">PK-24</strain>
    </source>
</reference>
<evidence type="ECO:0000313" key="2">
    <source>
        <dbReference type="EMBL" id="GMM46563.1"/>
    </source>
</evidence>
<sequence length="144" mass="16194">MNEKTFTALVESLDSQSPLPQLHPQPRIIINGQPFGSQADFIQLWNSLPNSNHQITSYDTHQIPGTSTHVVLAHLKVRFDESGKDRSGQCTSLNTPASSIRSIWSHWFGVDLSCVVEEQNGQILVNTWNYRFAENPSSTIYKVI</sequence>
<dbReference type="Pfam" id="PF10429">
    <property type="entry name" value="Mtr2"/>
    <property type="match status" value="1"/>
</dbReference>
<proteinExistence type="predicted"/>
<dbReference type="InterPro" id="IPR032710">
    <property type="entry name" value="NTF2-like_dom_sf"/>
</dbReference>
<evidence type="ECO:0000313" key="1">
    <source>
        <dbReference type="EMBL" id="GMM45185.1"/>
    </source>
</evidence>
<organism evidence="1 3">
    <name type="scientific">Pichia kluyveri</name>
    <name type="common">Yeast</name>
    <dbReference type="NCBI Taxonomy" id="36015"/>
    <lineage>
        <taxon>Eukaryota</taxon>
        <taxon>Fungi</taxon>
        <taxon>Dikarya</taxon>
        <taxon>Ascomycota</taxon>
        <taxon>Saccharomycotina</taxon>
        <taxon>Pichiomycetes</taxon>
        <taxon>Pichiales</taxon>
        <taxon>Pichiaceae</taxon>
        <taxon>Pichia</taxon>
    </lineage>
</organism>
<reference evidence="1" key="2">
    <citation type="submission" date="2023-06" db="EMBL/GenBank/DDBJ databases">
        <authorList>
            <person name="Mure A."/>
            <person name="Hattori Y."/>
        </authorList>
    </citation>
    <scope>NUCLEOTIDE SEQUENCE</scope>
    <source>
        <strain evidence="1">PK-24</strain>
    </source>
</reference>
<evidence type="ECO:0000313" key="3">
    <source>
        <dbReference type="Proteomes" id="UP001378960"/>
    </source>
</evidence>
<dbReference type="Gene3D" id="3.10.450.50">
    <property type="match status" value="1"/>
</dbReference>
<dbReference type="InterPro" id="IPR019488">
    <property type="entry name" value="Nucl_pore_RNA_shuttling_Mtr2"/>
</dbReference>
<dbReference type="AlphaFoldDB" id="A0AAV5R1R0"/>
<accession>A0AAV5R1R0</accession>
<protein>
    <submittedName>
        <fullName evidence="2">Mtr2 protein</fullName>
    </submittedName>
</protein>
<dbReference type="Proteomes" id="UP001378960">
    <property type="component" value="Unassembled WGS sequence"/>
</dbReference>
<gene>
    <name evidence="1" type="ORF">DAPK24_017600</name>
    <name evidence="2" type="ORF">DAPK24_031380</name>
</gene>
<dbReference type="SUPFAM" id="SSF54427">
    <property type="entry name" value="NTF2-like"/>
    <property type="match status" value="1"/>
</dbReference>
<name>A0AAV5R1R0_PICKL</name>